<dbReference type="Proteomes" id="UP000241890">
    <property type="component" value="Unassembled WGS sequence"/>
</dbReference>
<dbReference type="Pfam" id="PF00498">
    <property type="entry name" value="FHA"/>
    <property type="match status" value="1"/>
</dbReference>
<dbReference type="InterPro" id="IPR008984">
    <property type="entry name" value="SMAD_FHA_dom_sf"/>
</dbReference>
<feature type="compositionally biased region" description="Polar residues" evidence="1">
    <location>
        <begin position="705"/>
        <end position="714"/>
    </location>
</feature>
<dbReference type="InterPro" id="IPR000253">
    <property type="entry name" value="FHA_dom"/>
</dbReference>
<feature type="compositionally biased region" description="Basic and acidic residues" evidence="1">
    <location>
        <begin position="281"/>
        <end position="292"/>
    </location>
</feature>
<evidence type="ECO:0000313" key="4">
    <source>
        <dbReference type="Proteomes" id="UP000241890"/>
    </source>
</evidence>
<feature type="compositionally biased region" description="Basic and acidic residues" evidence="1">
    <location>
        <begin position="163"/>
        <end position="176"/>
    </location>
</feature>
<feature type="domain" description="FHA" evidence="2">
    <location>
        <begin position="761"/>
        <end position="818"/>
    </location>
</feature>
<dbReference type="SUPFAM" id="SSF49879">
    <property type="entry name" value="SMAD/FHA domain"/>
    <property type="match status" value="1"/>
</dbReference>
<dbReference type="PROSITE" id="PS50006">
    <property type="entry name" value="FHA_DOMAIN"/>
    <property type="match status" value="1"/>
</dbReference>
<gene>
    <name evidence="3" type="ORF">FCC1311_047472</name>
</gene>
<name>A0A2R5GKX6_9STRA</name>
<dbReference type="InParanoid" id="A0A2R5GKX6"/>
<feature type="region of interest" description="Disordered" evidence="1">
    <location>
        <begin position="281"/>
        <end position="331"/>
    </location>
</feature>
<evidence type="ECO:0000256" key="1">
    <source>
        <dbReference type="SAM" id="MobiDB-lite"/>
    </source>
</evidence>
<comment type="caution">
    <text evidence="3">The sequence shown here is derived from an EMBL/GenBank/DDBJ whole genome shotgun (WGS) entry which is preliminary data.</text>
</comment>
<feature type="compositionally biased region" description="Basic and acidic residues" evidence="1">
    <location>
        <begin position="690"/>
        <end position="704"/>
    </location>
</feature>
<dbReference type="CDD" id="cd00060">
    <property type="entry name" value="FHA"/>
    <property type="match status" value="1"/>
</dbReference>
<evidence type="ECO:0000259" key="2">
    <source>
        <dbReference type="PROSITE" id="PS50006"/>
    </source>
</evidence>
<feature type="region of interest" description="Disordered" evidence="1">
    <location>
        <begin position="74"/>
        <end position="96"/>
    </location>
</feature>
<reference evidence="3 4" key="1">
    <citation type="submission" date="2017-12" db="EMBL/GenBank/DDBJ databases">
        <title>Sequencing, de novo assembly and annotation of complete genome of a new Thraustochytrid species, strain FCC1311.</title>
        <authorList>
            <person name="Sedici K."/>
            <person name="Godart F."/>
            <person name="Aiese Cigliano R."/>
            <person name="Sanseverino W."/>
            <person name="Barakat M."/>
            <person name="Ortet P."/>
            <person name="Marechal E."/>
            <person name="Cagnac O."/>
            <person name="Amato A."/>
        </authorList>
    </citation>
    <scope>NUCLEOTIDE SEQUENCE [LARGE SCALE GENOMIC DNA]</scope>
</reference>
<organism evidence="3 4">
    <name type="scientific">Hondaea fermentalgiana</name>
    <dbReference type="NCBI Taxonomy" id="2315210"/>
    <lineage>
        <taxon>Eukaryota</taxon>
        <taxon>Sar</taxon>
        <taxon>Stramenopiles</taxon>
        <taxon>Bigyra</taxon>
        <taxon>Labyrinthulomycetes</taxon>
        <taxon>Thraustochytrida</taxon>
        <taxon>Thraustochytriidae</taxon>
        <taxon>Hondaea</taxon>
    </lineage>
</organism>
<sequence length="851" mass="94572">MPRPRRSSSSRAEISRLKGKTVYYHREDEETLKGLVDRVDRKGGKVHINFPDVGSSMWFEEDDSRLKFVDLDSAPSSNKRRVSASKRSQTPMGKAHTTIEHLVARIEELLRVPGDGDASKKRKRSAALRAKRPAALGVEASLPPSPRASMGVPPGGKISNNASRKETTDDLAKENSEINSGAEDAPVFRKLDPKTLRSTLRDALQLRECRPIDTTSTVLSLNSLTRMARSKYAARLPAQGNAMQNFQESVLRALFACGDEALALVSAIHIRVARADARAKARAESQRSKSDLSRSSGAMGFLSSDDDNGFSESDLELDSDDSDDDDGDDESRLRAFRQQVKERARKNARGGALKDFQDTARTELAIYLQEIRTVAPRAWLPTTTAMPVQALQAVVKAAISLLSAHERSATMDRGLLLGLLRCTVLGLDHITSIVHADACHQVRSSAENIVPTFCVLEDLEQPELLREHVQQLVQASFALHGLLADLNTFLAAVNHNERTIPDEELVYFNASSDVLRHAACTTRRLFSALTLGFATHAFSLVAPDDQNLITSAAQAVLAPMCPASILASFKIRKGTDVDNAHSEFMEIASRLMEIIIPARGRGADRLSMAELVKRRADLKQQRDSMSEFLQLVDDLELGSTNNDWDNCNDWPDVVRICAVFSLMDLEDTSISQLAKMLDQEDELEIDTKHEQAAKKESRTIEPKRQQVQSSSNIETPAKRVKRKEPPARAAHKSPCKRFKLQKRKADENVPGQCRFPEDNRLLVGRAKECHLRFTGKRADDQLLSVSRRCAELSQDPERGIVTLHVLASLGIRVDGEKLEKGVEREIREGSRIRFTTKAGNRTFEYILKRDV</sequence>
<feature type="region of interest" description="Disordered" evidence="1">
    <location>
        <begin position="690"/>
        <end position="735"/>
    </location>
</feature>
<feature type="region of interest" description="Disordered" evidence="1">
    <location>
        <begin position="137"/>
        <end position="190"/>
    </location>
</feature>
<proteinExistence type="predicted"/>
<keyword evidence="4" id="KW-1185">Reference proteome</keyword>
<protein>
    <recommendedName>
        <fullName evidence="2">FHA domain-containing protein</fullName>
    </recommendedName>
</protein>
<dbReference type="AlphaFoldDB" id="A0A2R5GKX6"/>
<feature type="compositionally biased region" description="Acidic residues" evidence="1">
    <location>
        <begin position="304"/>
        <end position="329"/>
    </location>
</feature>
<dbReference type="EMBL" id="BEYU01000042">
    <property type="protein sequence ID" value="GBG28524.1"/>
    <property type="molecule type" value="Genomic_DNA"/>
</dbReference>
<accession>A0A2R5GKX6</accession>
<evidence type="ECO:0000313" key="3">
    <source>
        <dbReference type="EMBL" id="GBG28524.1"/>
    </source>
</evidence>
<dbReference type="Gene3D" id="2.60.200.20">
    <property type="match status" value="1"/>
</dbReference>